<protein>
    <submittedName>
        <fullName evidence="1">Glycosyl hydrolase 43 family protein</fullName>
    </submittedName>
</protein>
<comment type="caution">
    <text evidence="1">The sequence shown here is derived from an EMBL/GenBank/DDBJ whole genome shotgun (WGS) entry which is preliminary data.</text>
</comment>
<keyword evidence="2" id="KW-1185">Reference proteome</keyword>
<evidence type="ECO:0000313" key="1">
    <source>
        <dbReference type="EMBL" id="TGX81500.1"/>
    </source>
</evidence>
<evidence type="ECO:0000313" key="2">
    <source>
        <dbReference type="Proteomes" id="UP000308886"/>
    </source>
</evidence>
<organism evidence="1 2">
    <name type="scientific">Palleniella muris</name>
    <dbReference type="NCBI Taxonomy" id="3038145"/>
    <lineage>
        <taxon>Bacteria</taxon>
        <taxon>Pseudomonadati</taxon>
        <taxon>Bacteroidota</taxon>
        <taxon>Bacteroidia</taxon>
        <taxon>Bacteroidales</taxon>
        <taxon>Prevotellaceae</taxon>
        <taxon>Palleniella</taxon>
    </lineage>
</organism>
<dbReference type="EMBL" id="SRZC01000016">
    <property type="protein sequence ID" value="TGX81500.1"/>
    <property type="molecule type" value="Genomic_DNA"/>
</dbReference>
<gene>
    <name evidence="1" type="ORF">E5358_10215</name>
</gene>
<dbReference type="Proteomes" id="UP000308886">
    <property type="component" value="Unassembled WGS sequence"/>
</dbReference>
<name>A0AC61QP08_9BACT</name>
<reference evidence="1" key="1">
    <citation type="submission" date="2019-04" db="EMBL/GenBank/DDBJ databases">
        <title>Microbes associate with the intestines of laboratory mice.</title>
        <authorList>
            <person name="Navarre W."/>
            <person name="Wong E."/>
            <person name="Huang K."/>
            <person name="Tropini C."/>
            <person name="Ng K."/>
            <person name="Yu B."/>
        </authorList>
    </citation>
    <scope>NUCLEOTIDE SEQUENCE</scope>
    <source>
        <strain evidence="1">NM73_A23</strain>
    </source>
</reference>
<sequence length="588" mass="65853">MKLILAVGLTSLLLSTTDCLAQSKSNTWNPNLPGNKYKNPIIDADYSDPDVCRVGNDYYMTSSSFACFPGLQILHSTDLVNWEIIGAALTDDYPVLPENKGKELDWRKKIQHGNYVWAPAIRYHDGWFYIYCGDPDQGLFMTKTQDPRGTWTKPVWVKEGKGMIDCCPLWDDDGKAYLSHGCAGSRAGVKSVLFVAPMSPDGEKVIGPSRIVYDGHEDQPTIEGTKFYKRNGYYYIFSPAGGVKYGWQVELRSKNPFGPYEEYVGLAQGKSKVNGPHQGAWVDTQNGEDWFLHFQDKHAYGRVVHLQPAKWVNDWLVIGDDKDGDGCGDAVATWKKPNLPASKNPVQPAEDDDFNSPELGKQWQFEGPYSHYWYFCDANKSKLRLYGVEQPEEFHNLSDLQNALLQKFPTENFTATAKVKFIPNPSYKNKGEQAGFIIKGQDYAALRFITEKGGKDGKGTICKLQYVVCEGAQKGKAEKVIAEQPVDLKALPAPYTQKYAVDDIPQPRNATPDVYVRCTVKSSGIGNSIKSHAQFSYSLDGKKFKNMGTPFAVKEGKWIGAKVGFYNSRPTKNNDGAFLDVDWIKFTK</sequence>
<keyword evidence="1" id="KW-0378">Hydrolase</keyword>
<proteinExistence type="predicted"/>
<accession>A0AC61QP08</accession>